<keyword evidence="4" id="KW-1185">Reference proteome</keyword>
<dbReference type="AlphaFoldDB" id="A0A267EHJ4"/>
<feature type="signal peptide" evidence="1">
    <location>
        <begin position="1"/>
        <end position="27"/>
    </location>
</feature>
<feature type="chain" id="PRO_5013148210" description="Ig-like domain-containing protein" evidence="1">
    <location>
        <begin position="28"/>
        <end position="509"/>
    </location>
</feature>
<dbReference type="Proteomes" id="UP000215902">
    <property type="component" value="Unassembled WGS sequence"/>
</dbReference>
<comment type="caution">
    <text evidence="3">The sequence shown here is derived from an EMBL/GenBank/DDBJ whole genome shotgun (WGS) entry which is preliminary data.</text>
</comment>
<evidence type="ECO:0000313" key="4">
    <source>
        <dbReference type="Proteomes" id="UP000215902"/>
    </source>
</evidence>
<keyword evidence="1" id="KW-0732">Signal</keyword>
<name>A0A267EHJ4_9PLAT</name>
<evidence type="ECO:0000259" key="2">
    <source>
        <dbReference type="PROSITE" id="PS50835"/>
    </source>
</evidence>
<dbReference type="InterPro" id="IPR007110">
    <property type="entry name" value="Ig-like_dom"/>
</dbReference>
<dbReference type="SUPFAM" id="SSF48726">
    <property type="entry name" value="Immunoglobulin"/>
    <property type="match status" value="1"/>
</dbReference>
<reference evidence="3 4" key="1">
    <citation type="submission" date="2017-06" db="EMBL/GenBank/DDBJ databases">
        <title>A platform for efficient transgenesis in Macrostomum lignano, a flatworm model organism for stem cell research.</title>
        <authorList>
            <person name="Berezikov E."/>
        </authorList>
    </citation>
    <scope>NUCLEOTIDE SEQUENCE [LARGE SCALE GENOMIC DNA]</scope>
    <source>
        <strain evidence="3">DV1</strain>
        <tissue evidence="3">Whole organism</tissue>
    </source>
</reference>
<protein>
    <recommendedName>
        <fullName evidence="2">Ig-like domain-containing protein</fullName>
    </recommendedName>
</protein>
<evidence type="ECO:0000256" key="1">
    <source>
        <dbReference type="SAM" id="SignalP"/>
    </source>
</evidence>
<sequence>MSSIAFRIIRLFNVLLLFIFCCHQVQPVASVKSAVTLSTRTSSEGAHINITCSFDGPPPFGATTVPSLVRFQSPTPFMALEESDLDDSTQSPTSQPRQIIDNTNWRLNKPWADFPARYSPIVRHNDTSVTFQIVGAIAQDTGYYGCQFNSDYSAFKPLLVYAKNISVNASVLIGSQTNVSKIGNELEVTFNGINSQYVELAVRLISNYANLSFTAQLFSNRSLQSYSVVSPNADKVSCQQEVFCLWNVQLYKQVVLSNAPRLHADQLSLQFAHPTNPDRVLWSAQARLLDDRQPRDIVTNSSVVCNQPGSQIRVKHGQPVEVACSVPRLWLSLPGFTAYWTVSSSVQFYPVGSVSCAYPMDSVRLLLNNMNADNQWNWPDKMLDPPSVPAQSACINNRFRTLLEADFGWRLVIKNSRSVAANPASDWVEFVYRLPAAYYVHASRSVTFRVNVSEPVFARQPLPRRTFGFTVEDDVLTSGANSVSSADNRAAISAAVLVASALSFLLPAC</sequence>
<gene>
    <name evidence="3" type="ORF">BOX15_Mlig005379g1</name>
</gene>
<accession>A0A267EHJ4</accession>
<dbReference type="InterPro" id="IPR036179">
    <property type="entry name" value="Ig-like_dom_sf"/>
</dbReference>
<dbReference type="PROSITE" id="PS50835">
    <property type="entry name" value="IG_LIKE"/>
    <property type="match status" value="1"/>
</dbReference>
<proteinExistence type="predicted"/>
<organism evidence="3 4">
    <name type="scientific">Macrostomum lignano</name>
    <dbReference type="NCBI Taxonomy" id="282301"/>
    <lineage>
        <taxon>Eukaryota</taxon>
        <taxon>Metazoa</taxon>
        <taxon>Spiralia</taxon>
        <taxon>Lophotrochozoa</taxon>
        <taxon>Platyhelminthes</taxon>
        <taxon>Rhabditophora</taxon>
        <taxon>Macrostomorpha</taxon>
        <taxon>Macrostomida</taxon>
        <taxon>Macrostomidae</taxon>
        <taxon>Macrostomum</taxon>
    </lineage>
</organism>
<dbReference type="EMBL" id="NIVC01002085">
    <property type="protein sequence ID" value="PAA60975.1"/>
    <property type="molecule type" value="Genomic_DNA"/>
</dbReference>
<feature type="domain" description="Ig-like" evidence="2">
    <location>
        <begin position="27"/>
        <end position="166"/>
    </location>
</feature>
<evidence type="ECO:0000313" key="3">
    <source>
        <dbReference type="EMBL" id="PAA60975.1"/>
    </source>
</evidence>